<evidence type="ECO:0000256" key="3">
    <source>
        <dbReference type="ARBA" id="ARBA00023163"/>
    </source>
</evidence>
<dbReference type="SMART" id="SM00345">
    <property type="entry name" value="HTH_GNTR"/>
    <property type="match status" value="1"/>
</dbReference>
<dbReference type="InterPro" id="IPR036390">
    <property type="entry name" value="WH_DNA-bd_sf"/>
</dbReference>
<protein>
    <submittedName>
        <fullName evidence="5">FadR family transcriptional regulator</fullName>
    </submittedName>
</protein>
<accession>A0A934K6V6</accession>
<evidence type="ECO:0000313" key="6">
    <source>
        <dbReference type="Proteomes" id="UP000612893"/>
    </source>
</evidence>
<keyword evidence="6" id="KW-1185">Reference proteome</keyword>
<dbReference type="EMBL" id="JAEKNR010000155">
    <property type="protein sequence ID" value="MBJ7599470.1"/>
    <property type="molecule type" value="Genomic_DNA"/>
</dbReference>
<dbReference type="Pfam" id="PF00392">
    <property type="entry name" value="GntR"/>
    <property type="match status" value="1"/>
</dbReference>
<dbReference type="PRINTS" id="PR00035">
    <property type="entry name" value="HTHGNTR"/>
</dbReference>
<reference evidence="5" key="1">
    <citation type="submission" date="2020-10" db="EMBL/GenBank/DDBJ databases">
        <title>Ca. Dormibacterota MAGs.</title>
        <authorList>
            <person name="Montgomery K."/>
        </authorList>
    </citation>
    <scope>NUCLEOTIDE SEQUENCE [LARGE SCALE GENOMIC DNA]</scope>
    <source>
        <strain evidence="5">SC8812_S17_10</strain>
    </source>
</reference>
<dbReference type="SMART" id="SM00895">
    <property type="entry name" value="FCD"/>
    <property type="match status" value="1"/>
</dbReference>
<organism evidence="5 6">
    <name type="scientific">Candidatus Nephthysia bennettiae</name>
    <dbReference type="NCBI Taxonomy" id="3127016"/>
    <lineage>
        <taxon>Bacteria</taxon>
        <taxon>Bacillati</taxon>
        <taxon>Candidatus Dormiibacterota</taxon>
        <taxon>Candidatus Dormibacteria</taxon>
        <taxon>Candidatus Dormibacterales</taxon>
        <taxon>Candidatus Dormibacteraceae</taxon>
        <taxon>Candidatus Nephthysia</taxon>
    </lineage>
</organism>
<feature type="domain" description="HTH gntR-type" evidence="4">
    <location>
        <begin position="28"/>
        <end position="98"/>
    </location>
</feature>
<keyword evidence="2" id="KW-0238">DNA-binding</keyword>
<evidence type="ECO:0000256" key="1">
    <source>
        <dbReference type="ARBA" id="ARBA00023015"/>
    </source>
</evidence>
<dbReference type="Proteomes" id="UP000612893">
    <property type="component" value="Unassembled WGS sequence"/>
</dbReference>
<gene>
    <name evidence="5" type="ORF">JF922_15505</name>
</gene>
<dbReference type="InterPro" id="IPR036388">
    <property type="entry name" value="WH-like_DNA-bd_sf"/>
</dbReference>
<dbReference type="InterPro" id="IPR000524">
    <property type="entry name" value="Tscrpt_reg_HTH_GntR"/>
</dbReference>
<comment type="caution">
    <text evidence="5">The sequence shown here is derived from an EMBL/GenBank/DDBJ whole genome shotgun (WGS) entry which is preliminary data.</text>
</comment>
<dbReference type="Pfam" id="PF07729">
    <property type="entry name" value="FCD"/>
    <property type="match status" value="1"/>
</dbReference>
<sequence>MSASSGPVTAKPISVRVDGNLRKQLRQPRLAELVAEELRQRITSGALRDGDLLPKLEELLEEFNVSKPSLREALRILETEGLITVRRGNMGGAVVHAPGSRDAGYMIGLVLESRNVTVRDLAEAIKQFEPICAALCAQRPDRMTAVVPSLRRIQERQKKATDDPLAFARIGREFHEVLVERAGNETIKLVMGALEAVWSAGEQVWAERATSTQSMPDGRTRNAGLRAHERVIEMIAKGDSTGVAAAARKHLESAQLYAVADPDEAVKASAVRATKESRA</sequence>
<dbReference type="SUPFAM" id="SSF48008">
    <property type="entry name" value="GntR ligand-binding domain-like"/>
    <property type="match status" value="1"/>
</dbReference>
<name>A0A934K6V6_9BACT</name>
<dbReference type="AlphaFoldDB" id="A0A934K6V6"/>
<dbReference type="PANTHER" id="PTHR43537:SF24">
    <property type="entry name" value="GLUCONATE OPERON TRANSCRIPTIONAL REPRESSOR"/>
    <property type="match status" value="1"/>
</dbReference>
<keyword evidence="3" id="KW-0804">Transcription</keyword>
<dbReference type="Gene3D" id="1.10.10.10">
    <property type="entry name" value="Winged helix-like DNA-binding domain superfamily/Winged helix DNA-binding domain"/>
    <property type="match status" value="1"/>
</dbReference>
<dbReference type="InterPro" id="IPR008920">
    <property type="entry name" value="TF_FadR/GntR_C"/>
</dbReference>
<evidence type="ECO:0000259" key="4">
    <source>
        <dbReference type="PROSITE" id="PS50949"/>
    </source>
</evidence>
<evidence type="ECO:0000313" key="5">
    <source>
        <dbReference type="EMBL" id="MBJ7599470.1"/>
    </source>
</evidence>
<keyword evidence="1" id="KW-0805">Transcription regulation</keyword>
<dbReference type="GO" id="GO:0003677">
    <property type="term" value="F:DNA binding"/>
    <property type="evidence" value="ECO:0007669"/>
    <property type="project" value="UniProtKB-KW"/>
</dbReference>
<dbReference type="SUPFAM" id="SSF46785">
    <property type="entry name" value="Winged helix' DNA-binding domain"/>
    <property type="match status" value="1"/>
</dbReference>
<dbReference type="PANTHER" id="PTHR43537">
    <property type="entry name" value="TRANSCRIPTIONAL REGULATOR, GNTR FAMILY"/>
    <property type="match status" value="1"/>
</dbReference>
<dbReference type="InterPro" id="IPR011711">
    <property type="entry name" value="GntR_C"/>
</dbReference>
<proteinExistence type="predicted"/>
<dbReference type="Gene3D" id="1.20.120.530">
    <property type="entry name" value="GntR ligand-binding domain-like"/>
    <property type="match status" value="1"/>
</dbReference>
<dbReference type="PROSITE" id="PS50949">
    <property type="entry name" value="HTH_GNTR"/>
    <property type="match status" value="1"/>
</dbReference>
<evidence type="ECO:0000256" key="2">
    <source>
        <dbReference type="ARBA" id="ARBA00023125"/>
    </source>
</evidence>